<comment type="caution">
    <text evidence="3">The sequence shown here is derived from an EMBL/GenBank/DDBJ whole genome shotgun (WGS) entry which is preliminary data.</text>
</comment>
<keyword evidence="2 3" id="KW-0808">Transferase</keyword>
<dbReference type="InterPro" id="IPR004629">
    <property type="entry name" value="WecG_TagA_CpsF"/>
</dbReference>
<evidence type="ECO:0000313" key="3">
    <source>
        <dbReference type="EMBL" id="NVK95771.1"/>
    </source>
</evidence>
<dbReference type="EMBL" id="JABXIY010000007">
    <property type="protein sequence ID" value="NVK95771.1"/>
    <property type="molecule type" value="Genomic_DNA"/>
</dbReference>
<dbReference type="Pfam" id="PF03808">
    <property type="entry name" value="Glyco_tran_WecG"/>
    <property type="match status" value="1"/>
</dbReference>
<dbReference type="GO" id="GO:0016758">
    <property type="term" value="F:hexosyltransferase activity"/>
    <property type="evidence" value="ECO:0007669"/>
    <property type="project" value="TreeGrafter"/>
</dbReference>
<proteinExistence type="predicted"/>
<dbReference type="CDD" id="cd06533">
    <property type="entry name" value="Glyco_transf_WecG_TagA"/>
    <property type="match status" value="1"/>
</dbReference>
<keyword evidence="1" id="KW-0328">Glycosyltransferase</keyword>
<dbReference type="PANTHER" id="PTHR34136:SF1">
    <property type="entry name" value="UDP-N-ACETYL-D-MANNOSAMINURONIC ACID TRANSFERASE"/>
    <property type="match status" value="1"/>
</dbReference>
<dbReference type="RefSeq" id="WP_011046600.1">
    <property type="nucleotide sequence ID" value="NZ_CP076685.1"/>
</dbReference>
<dbReference type="Proteomes" id="UP000565723">
    <property type="component" value="Unassembled WGS sequence"/>
</dbReference>
<evidence type="ECO:0000313" key="4">
    <source>
        <dbReference type="Proteomes" id="UP000565723"/>
    </source>
</evidence>
<dbReference type="AlphaFoldDB" id="A0A850LCL6"/>
<dbReference type="OMA" id="LYQEPWR"/>
<evidence type="ECO:0000256" key="2">
    <source>
        <dbReference type="ARBA" id="ARBA00022679"/>
    </source>
</evidence>
<dbReference type="PANTHER" id="PTHR34136">
    <property type="match status" value="1"/>
</dbReference>
<dbReference type="NCBIfam" id="TIGR00696">
    <property type="entry name" value="wecG_tagA_cpsF"/>
    <property type="match status" value="1"/>
</dbReference>
<accession>A0A850LCL6</accession>
<protein>
    <submittedName>
        <fullName evidence="3">WecB/TagA/CpsF family glycosyltransferase</fullName>
    </submittedName>
</protein>
<name>A0A850LCL6_9RHOB</name>
<gene>
    <name evidence="3" type="ORF">HW564_02470</name>
</gene>
<organism evidence="3 4">
    <name type="scientific">Ruegeria pomeroyi</name>
    <dbReference type="NCBI Taxonomy" id="89184"/>
    <lineage>
        <taxon>Bacteria</taxon>
        <taxon>Pseudomonadati</taxon>
        <taxon>Pseudomonadota</taxon>
        <taxon>Alphaproteobacteria</taxon>
        <taxon>Rhodobacterales</taxon>
        <taxon>Roseobacteraceae</taxon>
        <taxon>Ruegeria</taxon>
    </lineage>
</organism>
<reference evidence="3 4" key="1">
    <citation type="journal article" date="2020" name="Proc. Natl. Acad. Sci. U.S.A.">
        <title>Ecological drivers of bacterial community assembly in synthetic phycospheres.</title>
        <authorList>
            <person name="Fu H."/>
            <person name="Uchimiya M."/>
            <person name="Gore J."/>
            <person name="Moran M.A."/>
        </authorList>
    </citation>
    <scope>NUCLEOTIDE SEQUENCE [LARGE SCALE GENOMIC DNA]</scope>
    <source>
        <strain evidence="3">HF-Din03</strain>
    </source>
</reference>
<sequence>MEFSFGTDRVSVNMPTREALMGEVGRRFRAGEGFALATINLDHLVKLGCDPVFARAYAGQDLVVADGRPIVALARLAQRPVELMPGSDLVRPLCALAAAERVPVALVGSSDEALGDAKRVLEAETPGLDIAWTHAPEYGFDPEGAAAETILMELATRRIGLCFLALGAPRQERLALRGRALAPGVGFASVGAGLDFLGGHQRRAPLWMRKLALEWLWRMLSDPLRLAPRYARCAAILPGHMVRALRLRGR</sequence>
<evidence type="ECO:0000256" key="1">
    <source>
        <dbReference type="ARBA" id="ARBA00022676"/>
    </source>
</evidence>